<evidence type="ECO:0000313" key="2">
    <source>
        <dbReference type="Proteomes" id="UP000218418"/>
    </source>
</evidence>
<protein>
    <submittedName>
        <fullName evidence="1">Uncharacterized protein</fullName>
    </submittedName>
</protein>
<keyword evidence="2" id="KW-1185">Reference proteome</keyword>
<proteinExistence type="predicted"/>
<sequence length="124" mass="14937">MKYSEINRLEKLIRRLHCKTLPYDVEREIFKFRKPGYDYLFKIVDESTLSEDQVANILRTLCAMRGHGEIELFINKLFSLVEDERLKVSLTASYLLEFLLQMKENLDYLDIPLEREQLMRFINK</sequence>
<reference evidence="1 2" key="1">
    <citation type="submission" date="2017-06" db="EMBL/GenBank/DDBJ databases">
        <title>Genome sequencing of cyanobaciteial culture collection at National Institute for Environmental Studies (NIES).</title>
        <authorList>
            <person name="Hirose Y."/>
            <person name="Shimura Y."/>
            <person name="Fujisawa T."/>
            <person name="Nakamura Y."/>
            <person name="Kawachi M."/>
        </authorList>
    </citation>
    <scope>NUCLEOTIDE SEQUENCE [LARGE SCALE GENOMIC DNA]</scope>
    <source>
        <strain evidence="1 2">NIES-267</strain>
    </source>
</reference>
<organism evidence="1 2">
    <name type="scientific">Calothrix parasitica NIES-267</name>
    <dbReference type="NCBI Taxonomy" id="1973488"/>
    <lineage>
        <taxon>Bacteria</taxon>
        <taxon>Bacillati</taxon>
        <taxon>Cyanobacteriota</taxon>
        <taxon>Cyanophyceae</taxon>
        <taxon>Nostocales</taxon>
        <taxon>Calotrichaceae</taxon>
        <taxon>Calothrix</taxon>
    </lineage>
</organism>
<gene>
    <name evidence="1" type="ORF">NIES267_68510</name>
</gene>
<evidence type="ECO:0000313" key="1">
    <source>
        <dbReference type="EMBL" id="BAY87329.1"/>
    </source>
</evidence>
<dbReference type="EMBL" id="AP018227">
    <property type="protein sequence ID" value="BAY87329.1"/>
    <property type="molecule type" value="Genomic_DNA"/>
</dbReference>
<dbReference type="AlphaFoldDB" id="A0A1Z4M1H5"/>
<dbReference type="OrthoDB" id="9895339at2"/>
<dbReference type="Proteomes" id="UP000218418">
    <property type="component" value="Chromosome"/>
</dbReference>
<accession>A0A1Z4M1H5</accession>
<name>A0A1Z4M1H5_9CYAN</name>